<dbReference type="PANTHER" id="PTHR45036:SF1">
    <property type="entry name" value="METHYLTRANSFERASE LIKE 7A"/>
    <property type="match status" value="1"/>
</dbReference>
<reference evidence="1" key="1">
    <citation type="submission" date="2021-02" db="EMBL/GenBank/DDBJ databases">
        <title>Genome sequence Cadophora malorum strain M34.</title>
        <authorList>
            <person name="Stefanovic E."/>
            <person name="Vu D."/>
            <person name="Scully C."/>
            <person name="Dijksterhuis J."/>
            <person name="Roader J."/>
            <person name="Houbraken J."/>
        </authorList>
    </citation>
    <scope>NUCLEOTIDE SEQUENCE</scope>
    <source>
        <strain evidence="1">M34</strain>
    </source>
</reference>
<protein>
    <recommendedName>
        <fullName evidence="3">S-adenosyl-L-methionine-dependent methyltransferase</fullName>
    </recommendedName>
</protein>
<dbReference type="InterPro" id="IPR029063">
    <property type="entry name" value="SAM-dependent_MTases_sf"/>
</dbReference>
<dbReference type="Gene3D" id="3.40.50.150">
    <property type="entry name" value="Vaccinia Virus protein VP39"/>
    <property type="match status" value="1"/>
</dbReference>
<dbReference type="OrthoDB" id="540004at2759"/>
<proteinExistence type="predicted"/>
<dbReference type="CDD" id="cd02440">
    <property type="entry name" value="AdoMet_MTases"/>
    <property type="match status" value="1"/>
</dbReference>
<evidence type="ECO:0000313" key="2">
    <source>
        <dbReference type="Proteomes" id="UP000664132"/>
    </source>
</evidence>
<gene>
    <name evidence="1" type="ORF">IFR04_004281</name>
</gene>
<evidence type="ECO:0000313" key="1">
    <source>
        <dbReference type="EMBL" id="KAG4422512.1"/>
    </source>
</evidence>
<dbReference type="SUPFAM" id="SSF53335">
    <property type="entry name" value="S-adenosyl-L-methionine-dependent methyltransferases"/>
    <property type="match status" value="1"/>
</dbReference>
<comment type="caution">
    <text evidence="1">The sequence shown here is derived from an EMBL/GenBank/DDBJ whole genome shotgun (WGS) entry which is preliminary data.</text>
</comment>
<name>A0A8H8BSF8_9HELO</name>
<evidence type="ECO:0008006" key="3">
    <source>
        <dbReference type="Google" id="ProtNLM"/>
    </source>
</evidence>
<keyword evidence="2" id="KW-1185">Reference proteome</keyword>
<dbReference type="AlphaFoldDB" id="A0A8H8BSF8"/>
<dbReference type="InterPro" id="IPR052356">
    <property type="entry name" value="Thiol_S-MT"/>
</dbReference>
<feature type="non-terminal residue" evidence="1">
    <location>
        <position position="1"/>
    </location>
</feature>
<dbReference type="EMBL" id="JAFJYH010000047">
    <property type="protein sequence ID" value="KAG4422512.1"/>
    <property type="molecule type" value="Genomic_DNA"/>
</dbReference>
<sequence length="236" mass="26947">SYLPLTILALIRTQQFSTFASPARFKDAWFARFWGEVGPQTRENALPRVGPMIKEARGVVLDIGVGYGEWVRCFDKEKVTKIYGVEPNVDQHAKLRERVKEAGLEDLYVIVPVGVEDLGEKWVKRGEVDTIVTIQCLCSVNEPKQMIGELYGYLKEGGSWILYEHVVVFPWQGWFLKKWQATIDLIWPHFLGGCSITRDSGKWLKDVGSWEKVDLKQPSDEPFCHVIPHIIGTLTK</sequence>
<accession>A0A8H8BSF8</accession>
<dbReference type="Proteomes" id="UP000664132">
    <property type="component" value="Unassembled WGS sequence"/>
</dbReference>
<organism evidence="1 2">
    <name type="scientific">Cadophora malorum</name>
    <dbReference type="NCBI Taxonomy" id="108018"/>
    <lineage>
        <taxon>Eukaryota</taxon>
        <taxon>Fungi</taxon>
        <taxon>Dikarya</taxon>
        <taxon>Ascomycota</taxon>
        <taxon>Pezizomycotina</taxon>
        <taxon>Leotiomycetes</taxon>
        <taxon>Helotiales</taxon>
        <taxon>Ploettnerulaceae</taxon>
        <taxon>Cadophora</taxon>
    </lineage>
</organism>
<dbReference type="PANTHER" id="PTHR45036">
    <property type="entry name" value="METHYLTRANSFERASE LIKE 7B"/>
    <property type="match status" value="1"/>
</dbReference>
<dbReference type="Pfam" id="PF13489">
    <property type="entry name" value="Methyltransf_23"/>
    <property type="match status" value="1"/>
</dbReference>